<dbReference type="NCBIfam" id="TIGR01087">
    <property type="entry name" value="murD"/>
    <property type="match status" value="1"/>
</dbReference>
<protein>
    <recommendedName>
        <fullName evidence="9">UDP-N-acetylmuramoylalanine--D-glutamate ligase</fullName>
        <ecNumber evidence="9">6.3.2.9</ecNumber>
    </recommendedName>
    <alternativeName>
        <fullName evidence="9">D-glutamic acid-adding enzyme</fullName>
    </alternativeName>
    <alternativeName>
        <fullName evidence="9">UDP-N-acetylmuramoyl-L-alanyl-D-glutamate synthetase</fullName>
    </alternativeName>
</protein>
<keyword evidence="5 9" id="KW-0132">Cell division</keyword>
<evidence type="ECO:0000256" key="1">
    <source>
        <dbReference type="ARBA" id="ARBA00004496"/>
    </source>
</evidence>
<dbReference type="InterPro" id="IPR036565">
    <property type="entry name" value="Mur-like_cat_sf"/>
</dbReference>
<dbReference type="PANTHER" id="PTHR43692:SF1">
    <property type="entry name" value="UDP-N-ACETYLMURAMOYLALANINE--D-GLUTAMATE LIGASE"/>
    <property type="match status" value="1"/>
</dbReference>
<dbReference type="Gene3D" id="3.40.1190.10">
    <property type="entry name" value="Mur-like, catalytic domain"/>
    <property type="match status" value="1"/>
</dbReference>
<evidence type="ECO:0000259" key="10">
    <source>
        <dbReference type="Pfam" id="PF08245"/>
    </source>
</evidence>
<comment type="catalytic activity">
    <reaction evidence="9">
        <text>UDP-N-acetyl-alpha-D-muramoyl-L-alanine + D-glutamate + ATP = UDP-N-acetyl-alpha-D-muramoyl-L-alanyl-D-glutamate + ADP + phosphate + H(+)</text>
        <dbReference type="Rhea" id="RHEA:16429"/>
        <dbReference type="ChEBI" id="CHEBI:15378"/>
        <dbReference type="ChEBI" id="CHEBI:29986"/>
        <dbReference type="ChEBI" id="CHEBI:30616"/>
        <dbReference type="ChEBI" id="CHEBI:43474"/>
        <dbReference type="ChEBI" id="CHEBI:83898"/>
        <dbReference type="ChEBI" id="CHEBI:83900"/>
        <dbReference type="ChEBI" id="CHEBI:456216"/>
        <dbReference type="EC" id="6.3.2.9"/>
    </reaction>
</comment>
<dbReference type="InterPro" id="IPR036615">
    <property type="entry name" value="Mur_ligase_C_dom_sf"/>
</dbReference>
<proteinExistence type="inferred from homology"/>
<dbReference type="Pfam" id="PF08245">
    <property type="entry name" value="Mur_ligase_M"/>
    <property type="match status" value="1"/>
</dbReference>
<evidence type="ECO:0000256" key="6">
    <source>
        <dbReference type="ARBA" id="ARBA00022741"/>
    </source>
</evidence>
<dbReference type="UniPathway" id="UPA00219"/>
<evidence type="ECO:0000256" key="3">
    <source>
        <dbReference type="ARBA" id="ARBA00022490"/>
    </source>
</evidence>
<dbReference type="GO" id="GO:0008360">
    <property type="term" value="P:regulation of cell shape"/>
    <property type="evidence" value="ECO:0007669"/>
    <property type="project" value="UniProtKB-KW"/>
</dbReference>
<dbReference type="GO" id="GO:0005524">
    <property type="term" value="F:ATP binding"/>
    <property type="evidence" value="ECO:0007669"/>
    <property type="project" value="UniProtKB-UniRule"/>
</dbReference>
<evidence type="ECO:0000313" key="12">
    <source>
        <dbReference type="Proteomes" id="UP000593719"/>
    </source>
</evidence>
<dbReference type="PANTHER" id="PTHR43692">
    <property type="entry name" value="UDP-N-ACETYLMURAMOYLALANINE--D-GLUTAMATE LIGASE"/>
    <property type="match status" value="1"/>
</dbReference>
<evidence type="ECO:0000256" key="5">
    <source>
        <dbReference type="ARBA" id="ARBA00022618"/>
    </source>
</evidence>
<dbReference type="HAMAP" id="MF_00639">
    <property type="entry name" value="MurD"/>
    <property type="match status" value="1"/>
</dbReference>
<dbReference type="GO" id="GO:0008764">
    <property type="term" value="F:UDP-N-acetylmuramoylalanine-D-glutamate ligase activity"/>
    <property type="evidence" value="ECO:0007669"/>
    <property type="project" value="UniProtKB-UniRule"/>
</dbReference>
<dbReference type="InterPro" id="IPR018109">
    <property type="entry name" value="Folylpolyglutamate_synth_CS"/>
</dbReference>
<dbReference type="KEGG" id="ssei:FJR45_03355"/>
<dbReference type="SUPFAM" id="SSF53244">
    <property type="entry name" value="MurD-like peptide ligases, peptide-binding domain"/>
    <property type="match status" value="1"/>
</dbReference>
<dbReference type="EC" id="6.3.2.9" evidence="9"/>
<keyword evidence="8 9" id="KW-0131">Cell cycle</keyword>
<dbReference type="Proteomes" id="UP000593719">
    <property type="component" value="Chromosome"/>
</dbReference>
<comment type="pathway">
    <text evidence="2 9">Cell wall biogenesis; peptidoglycan biosynthesis.</text>
</comment>
<dbReference type="GO" id="GO:0051301">
    <property type="term" value="P:cell division"/>
    <property type="evidence" value="ECO:0007669"/>
    <property type="project" value="UniProtKB-KW"/>
</dbReference>
<dbReference type="GO" id="GO:0004326">
    <property type="term" value="F:tetrahydrofolylpolyglutamate synthase activity"/>
    <property type="evidence" value="ECO:0007669"/>
    <property type="project" value="InterPro"/>
</dbReference>
<evidence type="ECO:0000256" key="7">
    <source>
        <dbReference type="ARBA" id="ARBA00022840"/>
    </source>
</evidence>
<evidence type="ECO:0000256" key="9">
    <source>
        <dbReference type="HAMAP-Rule" id="MF_00639"/>
    </source>
</evidence>
<reference evidence="11 12" key="1">
    <citation type="submission" date="2019-06" db="EMBL/GenBank/DDBJ databases">
        <title>Sulfurimonas gotlandica sp. nov., a chemoautotrophic and psychrotolerant epsilonproteobacterium isolated from a pelagic redoxcline, and an emended description of the genus Sulfurimonas.</title>
        <authorList>
            <person name="Wang S."/>
            <person name="Jiang L."/>
            <person name="Shao Z."/>
        </authorList>
    </citation>
    <scope>NUCLEOTIDE SEQUENCE [LARGE SCALE GENOMIC DNA]</scope>
    <source>
        <strain evidence="11 12">S2-6</strain>
    </source>
</reference>
<keyword evidence="9" id="KW-0573">Peptidoglycan synthesis</keyword>
<sequence>MLKNLVSDLKQYKSIGIFGFGVEGKSFYNFAQKYLPGTELVIIDKNHPSCDENYLKKLDAVELVIKSPGISLYNLGIEHTSYNFSSTTELLLKHFKHQIIGVTGTKGKSTLVTLIDSLLKNAGKKSILCGNIGIPAFDMLEEISAETNIVMELSSHQLLHATHSPHIAILTNLFEEHLDYYKDVHEYYEAKFNIYRYQSKKDIFIYNLGQKLERGYNVFDNELKFSVDFSLQNGFIHKSTLQILEKLKEILALGDEAYMQALNTFQTLPHRMEFVKEIQGVSYINDSIATIPQATIEAVKILKNVDTLIIGGNDRGVHYEVLIDFLLTSDVANIILFSDTGKKIYDALHVKEKQKNLFLQKNLQESVKKAYNIARKIVLFSPAASSFNEYKNFAERGDEFKRVVNQLKG</sequence>
<dbReference type="AlphaFoldDB" id="A0A7M1AZW3"/>
<comment type="subcellular location">
    <subcellularLocation>
        <location evidence="1 9">Cytoplasm</location>
    </subcellularLocation>
</comment>
<dbReference type="GO" id="GO:0071555">
    <property type="term" value="P:cell wall organization"/>
    <property type="evidence" value="ECO:0007669"/>
    <property type="project" value="UniProtKB-KW"/>
</dbReference>
<keyword evidence="3 9" id="KW-0963">Cytoplasm</keyword>
<organism evidence="11 12">
    <name type="scientific">Sulfurimonas sediminis</name>
    <dbReference type="NCBI Taxonomy" id="2590020"/>
    <lineage>
        <taxon>Bacteria</taxon>
        <taxon>Pseudomonadati</taxon>
        <taxon>Campylobacterota</taxon>
        <taxon>Epsilonproteobacteria</taxon>
        <taxon>Campylobacterales</taxon>
        <taxon>Sulfurimonadaceae</taxon>
        <taxon>Sulfurimonas</taxon>
    </lineage>
</organism>
<comment type="similarity">
    <text evidence="9">Belongs to the MurCDEF family.</text>
</comment>
<evidence type="ECO:0000256" key="2">
    <source>
        <dbReference type="ARBA" id="ARBA00004752"/>
    </source>
</evidence>
<dbReference type="InterPro" id="IPR005762">
    <property type="entry name" value="MurD"/>
</dbReference>
<dbReference type="GO" id="GO:0005737">
    <property type="term" value="C:cytoplasm"/>
    <property type="evidence" value="ECO:0007669"/>
    <property type="project" value="UniProtKB-SubCell"/>
</dbReference>
<dbReference type="EMBL" id="CP041235">
    <property type="protein sequence ID" value="QOP43039.1"/>
    <property type="molecule type" value="Genomic_DNA"/>
</dbReference>
<dbReference type="SUPFAM" id="SSF53623">
    <property type="entry name" value="MurD-like peptide ligases, catalytic domain"/>
    <property type="match status" value="1"/>
</dbReference>
<keyword evidence="4 9" id="KW-0436">Ligase</keyword>
<comment type="function">
    <text evidence="9">Cell wall formation. Catalyzes the addition of glutamate to the nucleotide precursor UDP-N-acetylmuramoyl-L-alanine (UMA).</text>
</comment>
<feature type="domain" description="Mur ligase central" evidence="10">
    <location>
        <begin position="102"/>
        <end position="235"/>
    </location>
</feature>
<dbReference type="InterPro" id="IPR013221">
    <property type="entry name" value="Mur_ligase_cen"/>
</dbReference>
<dbReference type="GO" id="GO:0009252">
    <property type="term" value="P:peptidoglycan biosynthetic process"/>
    <property type="evidence" value="ECO:0007669"/>
    <property type="project" value="UniProtKB-UniRule"/>
</dbReference>
<keyword evidence="12" id="KW-1185">Reference proteome</keyword>
<keyword evidence="9" id="KW-0133">Cell shape</keyword>
<gene>
    <name evidence="9 11" type="primary">murD</name>
    <name evidence="11" type="ORF">FJR45_03355</name>
</gene>
<feature type="binding site" evidence="9">
    <location>
        <begin position="104"/>
        <end position="110"/>
    </location>
    <ligand>
        <name>ATP</name>
        <dbReference type="ChEBI" id="CHEBI:30616"/>
    </ligand>
</feature>
<dbReference type="PROSITE" id="PS01011">
    <property type="entry name" value="FOLYLPOLYGLU_SYNT_1"/>
    <property type="match status" value="1"/>
</dbReference>
<evidence type="ECO:0000256" key="8">
    <source>
        <dbReference type="ARBA" id="ARBA00023306"/>
    </source>
</evidence>
<evidence type="ECO:0000313" key="11">
    <source>
        <dbReference type="EMBL" id="QOP43039.1"/>
    </source>
</evidence>
<accession>A0A7M1AZW3</accession>
<keyword evidence="7 9" id="KW-0067">ATP-binding</keyword>
<evidence type="ECO:0000256" key="4">
    <source>
        <dbReference type="ARBA" id="ARBA00022598"/>
    </source>
</evidence>
<dbReference type="Gene3D" id="3.90.190.20">
    <property type="entry name" value="Mur ligase, C-terminal domain"/>
    <property type="match status" value="1"/>
</dbReference>
<name>A0A7M1AZW3_9BACT</name>
<keyword evidence="9" id="KW-0961">Cell wall biogenesis/degradation</keyword>
<keyword evidence="6 9" id="KW-0547">Nucleotide-binding</keyword>